<evidence type="ECO:0000256" key="1">
    <source>
        <dbReference type="SAM" id="SignalP"/>
    </source>
</evidence>
<organism evidence="2 3">
    <name type="scientific">Perkinsus olseni</name>
    <name type="common">Perkinsus atlanticus</name>
    <dbReference type="NCBI Taxonomy" id="32597"/>
    <lineage>
        <taxon>Eukaryota</taxon>
        <taxon>Sar</taxon>
        <taxon>Alveolata</taxon>
        <taxon>Perkinsozoa</taxon>
        <taxon>Perkinsea</taxon>
        <taxon>Perkinsida</taxon>
        <taxon>Perkinsidae</taxon>
        <taxon>Perkinsus</taxon>
    </lineage>
</organism>
<reference evidence="2 3" key="1">
    <citation type="submission" date="2020-04" db="EMBL/GenBank/DDBJ databases">
        <title>Perkinsus olseni comparative genomics.</title>
        <authorList>
            <person name="Bogema D.R."/>
        </authorList>
    </citation>
    <scope>NUCLEOTIDE SEQUENCE [LARGE SCALE GENOMIC DNA]</scope>
    <source>
        <strain evidence="2">00978-12</strain>
    </source>
</reference>
<comment type="caution">
    <text evidence="2">The sequence shown here is derived from an EMBL/GenBank/DDBJ whole genome shotgun (WGS) entry which is preliminary data.</text>
</comment>
<feature type="signal peptide" evidence="1">
    <location>
        <begin position="1"/>
        <end position="26"/>
    </location>
</feature>
<dbReference type="Proteomes" id="UP000541610">
    <property type="component" value="Unassembled WGS sequence"/>
</dbReference>
<accession>A0A7J6N879</accession>
<evidence type="ECO:0000313" key="3">
    <source>
        <dbReference type="Proteomes" id="UP000541610"/>
    </source>
</evidence>
<keyword evidence="1" id="KW-0732">Signal</keyword>
<proteinExistence type="predicted"/>
<name>A0A7J6N879_PEROL</name>
<feature type="chain" id="PRO_5029710679" evidence="1">
    <location>
        <begin position="27"/>
        <end position="395"/>
    </location>
</feature>
<gene>
    <name evidence="2" type="ORF">FOZ60_014033</name>
</gene>
<dbReference type="AlphaFoldDB" id="A0A7J6N879"/>
<evidence type="ECO:0000313" key="2">
    <source>
        <dbReference type="EMBL" id="KAF4680122.1"/>
    </source>
</evidence>
<protein>
    <submittedName>
        <fullName evidence="2">Uncharacterized protein</fullName>
    </submittedName>
</protein>
<dbReference type="EMBL" id="JABANP010000646">
    <property type="protein sequence ID" value="KAF4680122.1"/>
    <property type="molecule type" value="Genomic_DNA"/>
</dbReference>
<sequence>MAPRIIPTRLLTVTALLVSPSYQASGSLRSKRPMRDRKVRTFHDNGDKAMTETVIGYAEDSSGEFHVMDVAHLEYPYGNNSYVEFTVLADEAALESSDNSQIEGLLKAMDTGEDNPTRSVVSEMFEKYDNNFVDKDEMFCTRQATSEVWTIGGTCQLSIRYTIYLSKANINQPFKLGALKAELATNSKQCEWNNSYVEFTVLADEAALESSDNPQIEGLLKAMDTGEDNPTSSVVSEMLEKYDNNFVDKDEMFCTRQATSKVWTIGGTCQLSIHYTIYLSKANINQPFKLGALKAELATNSKQCEWIVKPKFNANKFNELLSRSKSAIPRGRDTSAATCSRQVEYYSNYVSPPGGNAIPDTWPYTVKSSSYPLTTGQQAINVFHWLSDGSMQFEH</sequence>